<dbReference type="PANTHER" id="PTHR10801:SF0">
    <property type="entry name" value="DELTA(24)-STEROL REDUCTASE"/>
    <property type="match status" value="1"/>
</dbReference>
<dbReference type="GO" id="GO:0000246">
    <property type="term" value="F:Delta24(24-1) sterol reductase activity"/>
    <property type="evidence" value="ECO:0007669"/>
    <property type="project" value="TreeGrafter"/>
</dbReference>
<dbReference type="InterPro" id="IPR006094">
    <property type="entry name" value="Oxid_FAD_bind_N"/>
</dbReference>
<accession>A0A9Q8PFH9</accession>
<protein>
    <recommendedName>
        <fullName evidence="2">Delta(24)-sterol reductase</fullName>
        <ecNumber evidence="2">1.3.1.72</ecNumber>
    </recommendedName>
</protein>
<dbReference type="InterPro" id="IPR040165">
    <property type="entry name" value="Diminuto-like"/>
</dbReference>
<evidence type="ECO:0000256" key="5">
    <source>
        <dbReference type="ARBA" id="ARBA00023002"/>
    </source>
</evidence>
<dbReference type="Proteomes" id="UP000756132">
    <property type="component" value="Chromosome 9"/>
</dbReference>
<dbReference type="RefSeq" id="XP_047765838.1">
    <property type="nucleotide sequence ID" value="XM_047908641.1"/>
</dbReference>
<keyword evidence="6" id="KW-0472">Membrane</keyword>
<evidence type="ECO:0000313" key="9">
    <source>
        <dbReference type="Proteomes" id="UP000756132"/>
    </source>
</evidence>
<dbReference type="SUPFAM" id="SSF56176">
    <property type="entry name" value="FAD-binding/transporter-associated domain-like"/>
    <property type="match status" value="1"/>
</dbReference>
<evidence type="ECO:0000256" key="4">
    <source>
        <dbReference type="ARBA" id="ARBA00022989"/>
    </source>
</evidence>
<feature type="domain" description="FAD-binding PCMH-type" evidence="7">
    <location>
        <begin position="2"/>
        <end position="176"/>
    </location>
</feature>
<evidence type="ECO:0000313" key="8">
    <source>
        <dbReference type="EMBL" id="UJO21472.1"/>
    </source>
</evidence>
<sequence length="543" mass="61320">MATELPSCQVHTKAVGSIASRVRGFHNTSSPFRIYHGSTNSTRKSPRRHDNIVDISHLNRVLAIDVSKKIAFVEPNVPMDQLAAATLKMGLVPPVVMEFPGITAGGGFAGTSGESSSFKHGLFDRTVQAVEIVLGNGEVTMASPDDPETAELFHAAAASFGTLGVVTLLALELIDAQPFVELTYVRVASVDDAIGCFKAHTGIGTLDYMDGILFAKDRGVVCLGRMAEDNGQYNGKYRTFSQPRDDWFYINAQNLLLDKTQNSWTELVPLQEYLFRYERGAFWISKYTFKYFAVPLNRLTRWLLDTYTHTRIMYSALHHSGLSSQYIIQDVAIPYDNAAAFVSHLDTTFKNYPLWLCPLRMRGKSPTSAYGLLAEAPTEEADDHNVASAPRPEMMLNFGVWGPLGSNNDFTTWNRGFEGKINALGGQKWLYSHTFYTEEEFWSIHGDRKQYEKTRAKYHASSLPSIYEKVRATEAVHKHDAEQSWRQWLFLIFWSIWPFKGLYGWLLCILSEDYLLPRKASFWNPHQQAEQGEKEHLLPAEDK</sequence>
<dbReference type="GO" id="GO:0008202">
    <property type="term" value="P:steroid metabolic process"/>
    <property type="evidence" value="ECO:0007669"/>
    <property type="project" value="TreeGrafter"/>
</dbReference>
<dbReference type="OrthoDB" id="415825at2759"/>
<evidence type="ECO:0000256" key="1">
    <source>
        <dbReference type="ARBA" id="ARBA00004167"/>
    </source>
</evidence>
<dbReference type="Gene3D" id="3.30.465.10">
    <property type="match status" value="1"/>
</dbReference>
<reference evidence="8" key="1">
    <citation type="submission" date="2021-12" db="EMBL/GenBank/DDBJ databases">
        <authorList>
            <person name="Zaccaron A."/>
            <person name="Stergiopoulos I."/>
        </authorList>
    </citation>
    <scope>NUCLEOTIDE SEQUENCE</scope>
    <source>
        <strain evidence="8">Race5_Kim</strain>
    </source>
</reference>
<evidence type="ECO:0000256" key="6">
    <source>
        <dbReference type="ARBA" id="ARBA00023136"/>
    </source>
</evidence>
<dbReference type="KEGG" id="ffu:CLAFUR5_09493"/>
<dbReference type="EMBL" id="CP090171">
    <property type="protein sequence ID" value="UJO21472.1"/>
    <property type="molecule type" value="Genomic_DNA"/>
</dbReference>
<evidence type="ECO:0000256" key="2">
    <source>
        <dbReference type="ARBA" id="ARBA00012405"/>
    </source>
</evidence>
<dbReference type="InterPro" id="IPR016166">
    <property type="entry name" value="FAD-bd_PCMH"/>
</dbReference>
<name>A0A9Q8PFH9_PASFU</name>
<keyword evidence="4" id="KW-1133">Transmembrane helix</keyword>
<dbReference type="GO" id="GO:0071949">
    <property type="term" value="F:FAD binding"/>
    <property type="evidence" value="ECO:0007669"/>
    <property type="project" value="InterPro"/>
</dbReference>
<dbReference type="EC" id="1.3.1.72" evidence="2"/>
<dbReference type="AlphaFoldDB" id="A0A9Q8PFH9"/>
<comment type="subcellular location">
    <subcellularLocation>
        <location evidence="1">Membrane</location>
        <topology evidence="1">Single-pass membrane protein</topology>
    </subcellularLocation>
</comment>
<keyword evidence="3" id="KW-0812">Transmembrane</keyword>
<keyword evidence="5" id="KW-0560">Oxidoreductase</keyword>
<dbReference type="InterPro" id="IPR016169">
    <property type="entry name" value="FAD-bd_PCMH_sub2"/>
</dbReference>
<organism evidence="8 9">
    <name type="scientific">Passalora fulva</name>
    <name type="common">Tomato leaf mold</name>
    <name type="synonym">Cladosporium fulvum</name>
    <dbReference type="NCBI Taxonomy" id="5499"/>
    <lineage>
        <taxon>Eukaryota</taxon>
        <taxon>Fungi</taxon>
        <taxon>Dikarya</taxon>
        <taxon>Ascomycota</taxon>
        <taxon>Pezizomycotina</taxon>
        <taxon>Dothideomycetes</taxon>
        <taxon>Dothideomycetidae</taxon>
        <taxon>Mycosphaerellales</taxon>
        <taxon>Mycosphaerellaceae</taxon>
        <taxon>Fulvia</taxon>
    </lineage>
</organism>
<dbReference type="PANTHER" id="PTHR10801">
    <property type="entry name" value="24-DEHYDROCHOLESTEROL REDUCTASE"/>
    <property type="match status" value="1"/>
</dbReference>
<dbReference type="InterPro" id="IPR036318">
    <property type="entry name" value="FAD-bd_PCMH-like_sf"/>
</dbReference>
<reference evidence="8" key="2">
    <citation type="journal article" date="2022" name="Microb. Genom.">
        <title>A chromosome-scale genome assembly of the tomato pathogen Cladosporium fulvum reveals a compartmentalized genome architecture and the presence of a dispensable chromosome.</title>
        <authorList>
            <person name="Zaccaron A.Z."/>
            <person name="Chen L.H."/>
            <person name="Samaras A."/>
            <person name="Stergiopoulos I."/>
        </authorList>
    </citation>
    <scope>NUCLEOTIDE SEQUENCE</scope>
    <source>
        <strain evidence="8">Race5_Kim</strain>
    </source>
</reference>
<evidence type="ECO:0000259" key="7">
    <source>
        <dbReference type="PROSITE" id="PS51387"/>
    </source>
</evidence>
<dbReference type="PROSITE" id="PS51387">
    <property type="entry name" value="FAD_PCMH"/>
    <property type="match status" value="1"/>
</dbReference>
<dbReference type="GO" id="GO:0050614">
    <property type="term" value="F:Delta24-sterol reductase activity"/>
    <property type="evidence" value="ECO:0007669"/>
    <property type="project" value="UniProtKB-EC"/>
</dbReference>
<proteinExistence type="predicted"/>
<dbReference type="GeneID" id="71989371"/>
<evidence type="ECO:0000256" key="3">
    <source>
        <dbReference type="ARBA" id="ARBA00022692"/>
    </source>
</evidence>
<dbReference type="GO" id="GO:0016020">
    <property type="term" value="C:membrane"/>
    <property type="evidence" value="ECO:0007669"/>
    <property type="project" value="UniProtKB-SubCell"/>
</dbReference>
<gene>
    <name evidence="8" type="ORF">CLAFUR5_09493</name>
</gene>
<keyword evidence="9" id="KW-1185">Reference proteome</keyword>
<dbReference type="GO" id="GO:0005737">
    <property type="term" value="C:cytoplasm"/>
    <property type="evidence" value="ECO:0007669"/>
    <property type="project" value="TreeGrafter"/>
</dbReference>
<dbReference type="Pfam" id="PF01565">
    <property type="entry name" value="FAD_binding_4"/>
    <property type="match status" value="1"/>
</dbReference>